<evidence type="ECO:0000256" key="3">
    <source>
        <dbReference type="ARBA" id="ARBA00022452"/>
    </source>
</evidence>
<dbReference type="KEGG" id="hhe:HH_0418"/>
<dbReference type="Pfam" id="PF07715">
    <property type="entry name" value="Plug"/>
    <property type="match status" value="1"/>
</dbReference>
<evidence type="ECO:0000256" key="9">
    <source>
        <dbReference type="ARBA" id="ARBA00023237"/>
    </source>
</evidence>
<dbReference type="InterPro" id="IPR039426">
    <property type="entry name" value="TonB-dep_rcpt-like"/>
</dbReference>
<feature type="domain" description="TonB-dependent receptor-like beta-barrel" evidence="12">
    <location>
        <begin position="266"/>
        <end position="700"/>
    </location>
</feature>
<dbReference type="AlphaFoldDB" id="Q7VJ32"/>
<sequence length="724" mass="81637">MMFKTLCNLTLCVSFGYSMQSYTLNKSIITGNALATDVEKIPGNVSVIDNKQIQHMPNAKITDTIKKIAGVRVDNDVGFNPRPKIKIRGINYGTLLMLDGVILSDLEGENRILNQISLYDVERVEVARGAFSSLYGAGAIGGVVNFITSMPTQFQSQFLISYGNEFINNTADKNLIRAFASVGDVFIDKRLRLKLSAGYTHSNGYSSFPTILPSSETNTSNINNMVIDKAGNRIIGDGGKRNYTIYDIRLKAEYDISDSDILSSMISFSNHNYTFGHFKSYISDKNTGESTNLVNGKDYFVGSGLGGMGTYSHLLGNLTYQHDFEESYFKISFSTMNLFSLWQDAKQGEGDRYGGAGSTQDIDSTSNYLDMLYRINLNAIHSLNTAMQFRYYTFTQLNANMTNWKDYKSRTDVYRSYGGKAFVTSAYLSVDSEWLPNLSSTLGMRYDYWKNFNGYLLDNNNPTTNRNNQGAIASVLSPKASINYAPNFLQGIMLKSSIGSGFRMPTMRDMYQFTHSNTYWEINPDLKQESALSFDIGMEYQHKGFEGKIYYYDTELWDMIYRSGTGKQDKPYQNVNAGRGRIHGIEISAQVPIFRDLYIESNYTLTLATILKNNAKKDTEGKQLAATPKHITNLALNYFPQYGLYASIWAYYAPAFYADDLNTPALNNTYGNYESQFTLNAKCGYNFKNGIDLSASFMNITNNRFYDFYQVAGANYSLQLRYKL</sequence>
<dbReference type="PANTHER" id="PTHR30069">
    <property type="entry name" value="TONB-DEPENDENT OUTER MEMBRANE RECEPTOR"/>
    <property type="match status" value="1"/>
</dbReference>
<evidence type="ECO:0000256" key="7">
    <source>
        <dbReference type="ARBA" id="ARBA00023136"/>
    </source>
</evidence>
<dbReference type="SUPFAM" id="SSF56935">
    <property type="entry name" value="Porins"/>
    <property type="match status" value="1"/>
</dbReference>
<dbReference type="Gene3D" id="2.170.130.10">
    <property type="entry name" value="TonB-dependent receptor, plug domain"/>
    <property type="match status" value="1"/>
</dbReference>
<keyword evidence="8" id="KW-0675">Receptor</keyword>
<proteinExistence type="inferred from homology"/>
<dbReference type="GO" id="GO:0015344">
    <property type="term" value="F:siderophore uptake transmembrane transporter activity"/>
    <property type="evidence" value="ECO:0007669"/>
    <property type="project" value="TreeGrafter"/>
</dbReference>
<dbReference type="PROSITE" id="PS52016">
    <property type="entry name" value="TONB_DEPENDENT_REC_3"/>
    <property type="match status" value="1"/>
</dbReference>
<evidence type="ECO:0000256" key="4">
    <source>
        <dbReference type="ARBA" id="ARBA00022692"/>
    </source>
</evidence>
<dbReference type="InterPro" id="IPR037066">
    <property type="entry name" value="Plug_dom_sf"/>
</dbReference>
<dbReference type="STRING" id="235279.HH_0418"/>
<name>Q7VJ32_HELHP</name>
<evidence type="ECO:0000256" key="6">
    <source>
        <dbReference type="ARBA" id="ARBA00023077"/>
    </source>
</evidence>
<feature type="domain" description="TonB-dependent receptor plug" evidence="13">
    <location>
        <begin position="38"/>
        <end position="143"/>
    </location>
</feature>
<evidence type="ECO:0000313" key="15">
    <source>
        <dbReference type="Proteomes" id="UP000002495"/>
    </source>
</evidence>
<dbReference type="eggNOG" id="COG4771">
    <property type="taxonomic scope" value="Bacteria"/>
</dbReference>
<accession>Q7VJ32</accession>
<evidence type="ECO:0000256" key="8">
    <source>
        <dbReference type="ARBA" id="ARBA00023170"/>
    </source>
</evidence>
<dbReference type="TCDB" id="1.B.14.1.25">
    <property type="family name" value="the outer membrane receptor (omr) family"/>
</dbReference>
<comment type="subcellular location">
    <subcellularLocation>
        <location evidence="1 10">Cell outer membrane</location>
        <topology evidence="1 10">Multi-pass membrane protein</topology>
    </subcellularLocation>
</comment>
<dbReference type="InterPro" id="IPR012910">
    <property type="entry name" value="Plug_dom"/>
</dbReference>
<keyword evidence="4 10" id="KW-0812">Transmembrane</keyword>
<evidence type="ECO:0000313" key="14">
    <source>
        <dbReference type="EMBL" id="AAP77015.1"/>
    </source>
</evidence>
<comment type="similarity">
    <text evidence="10 11">Belongs to the TonB-dependent receptor family.</text>
</comment>
<dbReference type="Proteomes" id="UP000002495">
    <property type="component" value="Chromosome"/>
</dbReference>
<reference evidence="14 15" key="1">
    <citation type="journal article" date="2003" name="Proc. Natl. Acad. Sci. U.S.A.">
        <title>The complete genome sequence of the carcinogenic bacterium Helicobacter hepaticus.</title>
        <authorList>
            <person name="Suerbaum S."/>
            <person name="Josenhans C."/>
            <person name="Sterzenbach T."/>
            <person name="Drescher B."/>
            <person name="Brandt P."/>
            <person name="Bell M."/>
            <person name="Droege M."/>
            <person name="Fartmann B."/>
            <person name="Fischer H.-P."/>
            <person name="Ge Z."/>
            <person name="Hoerster A."/>
            <person name="Holland R."/>
            <person name="Klein K."/>
            <person name="Koenig J."/>
            <person name="Macko L."/>
            <person name="Mendz G.L."/>
            <person name="Nyakatura G."/>
            <person name="Schauer D.B."/>
            <person name="Shen Z."/>
            <person name="Weber J."/>
            <person name="Frosch M."/>
            <person name="Fox J.G."/>
        </authorList>
    </citation>
    <scope>NUCLEOTIDE SEQUENCE [LARGE SCALE GENOMIC DNA]</scope>
    <source>
        <strain evidence="15">ATCC 51449 / 3B1</strain>
    </source>
</reference>
<dbReference type="RefSeq" id="WP_011115260.1">
    <property type="nucleotide sequence ID" value="NC_004917.1"/>
</dbReference>
<evidence type="ECO:0000259" key="13">
    <source>
        <dbReference type="Pfam" id="PF07715"/>
    </source>
</evidence>
<keyword evidence="15" id="KW-1185">Reference proteome</keyword>
<evidence type="ECO:0000256" key="10">
    <source>
        <dbReference type="PROSITE-ProRule" id="PRU01360"/>
    </source>
</evidence>
<dbReference type="HOGENOM" id="CLU_008287_18_1_7"/>
<evidence type="ECO:0008006" key="16">
    <source>
        <dbReference type="Google" id="ProtNLM"/>
    </source>
</evidence>
<dbReference type="GO" id="GO:0009279">
    <property type="term" value="C:cell outer membrane"/>
    <property type="evidence" value="ECO:0007669"/>
    <property type="project" value="UniProtKB-SubCell"/>
</dbReference>
<dbReference type="CDD" id="cd01347">
    <property type="entry name" value="ligand_gated_channel"/>
    <property type="match status" value="1"/>
</dbReference>
<keyword evidence="7 10" id="KW-0472">Membrane</keyword>
<dbReference type="EMBL" id="AE017125">
    <property type="protein sequence ID" value="AAP77015.1"/>
    <property type="molecule type" value="Genomic_DNA"/>
</dbReference>
<dbReference type="InterPro" id="IPR000531">
    <property type="entry name" value="Beta-barrel_TonB"/>
</dbReference>
<evidence type="ECO:0000259" key="12">
    <source>
        <dbReference type="Pfam" id="PF00593"/>
    </source>
</evidence>
<dbReference type="Gene3D" id="2.40.170.20">
    <property type="entry name" value="TonB-dependent receptor, beta-barrel domain"/>
    <property type="match status" value="1"/>
</dbReference>
<dbReference type="PANTHER" id="PTHR30069:SF29">
    <property type="entry name" value="HEMOGLOBIN AND HEMOGLOBIN-HAPTOGLOBIN-BINDING PROTEIN 1-RELATED"/>
    <property type="match status" value="1"/>
</dbReference>
<keyword evidence="3 10" id="KW-1134">Transmembrane beta strand</keyword>
<keyword evidence="9 10" id="KW-0998">Cell outer membrane</keyword>
<keyword evidence="6 11" id="KW-0798">TonB box</keyword>
<evidence type="ECO:0000256" key="1">
    <source>
        <dbReference type="ARBA" id="ARBA00004571"/>
    </source>
</evidence>
<gene>
    <name evidence="14" type="ordered locus">HH_0418</name>
</gene>
<protein>
    <recommendedName>
        <fullName evidence="16">TonB-dependent receptor</fullName>
    </recommendedName>
</protein>
<evidence type="ECO:0000256" key="5">
    <source>
        <dbReference type="ARBA" id="ARBA00022729"/>
    </source>
</evidence>
<evidence type="ECO:0000256" key="2">
    <source>
        <dbReference type="ARBA" id="ARBA00022448"/>
    </source>
</evidence>
<dbReference type="InterPro" id="IPR036942">
    <property type="entry name" value="Beta-barrel_TonB_sf"/>
</dbReference>
<keyword evidence="5" id="KW-0732">Signal</keyword>
<dbReference type="OrthoDB" id="5389752at2"/>
<dbReference type="Pfam" id="PF00593">
    <property type="entry name" value="TonB_dep_Rec_b-barrel"/>
    <property type="match status" value="1"/>
</dbReference>
<keyword evidence="2 10" id="KW-0813">Transport</keyword>
<evidence type="ECO:0000256" key="11">
    <source>
        <dbReference type="RuleBase" id="RU003357"/>
    </source>
</evidence>
<dbReference type="GO" id="GO:0044718">
    <property type="term" value="P:siderophore transmembrane transport"/>
    <property type="evidence" value="ECO:0007669"/>
    <property type="project" value="TreeGrafter"/>
</dbReference>
<organism evidence="14 15">
    <name type="scientific">Helicobacter hepaticus (strain ATCC 51449 / 3B1)</name>
    <dbReference type="NCBI Taxonomy" id="235279"/>
    <lineage>
        <taxon>Bacteria</taxon>
        <taxon>Pseudomonadati</taxon>
        <taxon>Campylobacterota</taxon>
        <taxon>Epsilonproteobacteria</taxon>
        <taxon>Campylobacterales</taxon>
        <taxon>Helicobacteraceae</taxon>
        <taxon>Helicobacter</taxon>
    </lineage>
</organism>